<dbReference type="STRING" id="1235802.C823_03931"/>
<evidence type="ECO:0000313" key="3">
    <source>
        <dbReference type="Proteomes" id="UP000012589"/>
    </source>
</evidence>
<dbReference type="InterPro" id="IPR000182">
    <property type="entry name" value="GNAT_dom"/>
</dbReference>
<comment type="caution">
    <text evidence="2">The sequence shown here is derived from an EMBL/GenBank/DDBJ whole genome shotgun (WGS) entry which is preliminary data.</text>
</comment>
<feature type="domain" description="N-acetyltransferase" evidence="1">
    <location>
        <begin position="14"/>
        <end position="161"/>
    </location>
</feature>
<dbReference type="EMBL" id="AQFT01000119">
    <property type="protein sequence ID" value="EMZ22690.1"/>
    <property type="molecule type" value="Genomic_DNA"/>
</dbReference>
<dbReference type="GO" id="GO:0016747">
    <property type="term" value="F:acyltransferase activity, transferring groups other than amino-acyl groups"/>
    <property type="evidence" value="ECO:0007669"/>
    <property type="project" value="InterPro"/>
</dbReference>
<accession>N2A9A6</accession>
<dbReference type="HOGENOM" id="CLU_013985_34_1_9"/>
<dbReference type="CDD" id="cd04301">
    <property type="entry name" value="NAT_SF"/>
    <property type="match status" value="1"/>
</dbReference>
<name>N2A9A6_9FIRM</name>
<evidence type="ECO:0000259" key="1">
    <source>
        <dbReference type="PROSITE" id="PS51186"/>
    </source>
</evidence>
<protein>
    <recommendedName>
        <fullName evidence="1">N-acetyltransferase domain-containing protein</fullName>
    </recommendedName>
</protein>
<sequence>MCKENRTDEVFEEVKIREMRIEDYDQVRALWMTIRGFGIRSIDDSEEGVARFIRRNPSTSVVAKANGETIGAILCGHDGRRGCFYHVCVREDYRKKGIGKAMAVFAMKALQKEQINKVSLIAFKQNTVGNRFWKSVGWTFREDLNYYDFTLNEANITKFNA</sequence>
<keyword evidence="3" id="KW-1185">Reference proteome</keyword>
<gene>
    <name evidence="2" type="ORF">C823_03931</name>
</gene>
<dbReference type="Proteomes" id="UP000012589">
    <property type="component" value="Unassembled WGS sequence"/>
</dbReference>
<dbReference type="InterPro" id="IPR016181">
    <property type="entry name" value="Acyl_CoA_acyltransferase"/>
</dbReference>
<dbReference type="Pfam" id="PF00583">
    <property type="entry name" value="Acetyltransf_1"/>
    <property type="match status" value="1"/>
</dbReference>
<dbReference type="SUPFAM" id="SSF55729">
    <property type="entry name" value="Acyl-CoA N-acyltransferases (Nat)"/>
    <property type="match status" value="1"/>
</dbReference>
<dbReference type="PATRIC" id="fig|1235802.3.peg.4154"/>
<organism evidence="2 3">
    <name type="scientific">Eubacterium plexicaudatum ASF492</name>
    <dbReference type="NCBI Taxonomy" id="1235802"/>
    <lineage>
        <taxon>Bacteria</taxon>
        <taxon>Bacillati</taxon>
        <taxon>Bacillota</taxon>
        <taxon>Clostridia</taxon>
        <taxon>Eubacteriales</taxon>
        <taxon>Eubacteriaceae</taxon>
        <taxon>Eubacterium</taxon>
    </lineage>
</organism>
<dbReference type="AlphaFoldDB" id="N2A9A6"/>
<reference evidence="2 3" key="1">
    <citation type="journal article" date="2014" name="Genome Announc.">
        <title>Draft genome sequences of the altered schaedler flora, a defined bacterial community from gnotobiotic mice.</title>
        <authorList>
            <person name="Wannemuehler M.J."/>
            <person name="Overstreet A.M."/>
            <person name="Ward D.V."/>
            <person name="Phillips G.J."/>
        </authorList>
    </citation>
    <scope>NUCLEOTIDE SEQUENCE [LARGE SCALE GENOMIC DNA]</scope>
    <source>
        <strain evidence="2 3">ASF492</strain>
    </source>
</reference>
<dbReference type="Gene3D" id="3.40.630.30">
    <property type="match status" value="1"/>
</dbReference>
<evidence type="ECO:0000313" key="2">
    <source>
        <dbReference type="EMBL" id="EMZ22690.1"/>
    </source>
</evidence>
<proteinExistence type="predicted"/>
<dbReference type="eggNOG" id="COG0456">
    <property type="taxonomic scope" value="Bacteria"/>
</dbReference>
<dbReference type="PROSITE" id="PS51186">
    <property type="entry name" value="GNAT"/>
    <property type="match status" value="1"/>
</dbReference>
<dbReference type="OrthoDB" id="1821130at2"/>